<dbReference type="InterPro" id="IPR050553">
    <property type="entry name" value="Thioredoxin_ResA/DsbE_sf"/>
</dbReference>
<dbReference type="GO" id="GO:0030313">
    <property type="term" value="C:cell envelope"/>
    <property type="evidence" value="ECO:0007669"/>
    <property type="project" value="UniProtKB-SubCell"/>
</dbReference>
<evidence type="ECO:0000256" key="3">
    <source>
        <dbReference type="ARBA" id="ARBA00022968"/>
    </source>
</evidence>
<dbReference type="GO" id="GO:0016209">
    <property type="term" value="F:antioxidant activity"/>
    <property type="evidence" value="ECO:0007669"/>
    <property type="project" value="InterPro"/>
</dbReference>
<evidence type="ECO:0000313" key="9">
    <source>
        <dbReference type="Proteomes" id="UP000224915"/>
    </source>
</evidence>
<comment type="subcellular location">
    <subcellularLocation>
        <location evidence="1">Cell envelope</location>
    </subcellularLocation>
</comment>
<evidence type="ECO:0000259" key="7">
    <source>
        <dbReference type="PROSITE" id="PS51352"/>
    </source>
</evidence>
<evidence type="ECO:0000313" key="8">
    <source>
        <dbReference type="EMBL" id="PFG20573.1"/>
    </source>
</evidence>
<evidence type="ECO:0000256" key="6">
    <source>
        <dbReference type="SAM" id="SignalP"/>
    </source>
</evidence>
<feature type="signal peptide" evidence="6">
    <location>
        <begin position="1"/>
        <end position="22"/>
    </location>
</feature>
<keyword evidence="9" id="KW-1185">Reference proteome</keyword>
<dbReference type="PANTHER" id="PTHR42852">
    <property type="entry name" value="THIOL:DISULFIDE INTERCHANGE PROTEIN DSBE"/>
    <property type="match status" value="1"/>
</dbReference>
<feature type="chain" id="PRO_5038500127" evidence="6">
    <location>
        <begin position="23"/>
        <end position="187"/>
    </location>
</feature>
<dbReference type="GO" id="GO:0017004">
    <property type="term" value="P:cytochrome complex assembly"/>
    <property type="evidence" value="ECO:0007669"/>
    <property type="project" value="UniProtKB-KW"/>
</dbReference>
<dbReference type="InterPro" id="IPR036249">
    <property type="entry name" value="Thioredoxin-like_sf"/>
</dbReference>
<evidence type="ECO:0000256" key="5">
    <source>
        <dbReference type="ARBA" id="ARBA00023284"/>
    </source>
</evidence>
<keyword evidence="3" id="KW-0735">Signal-anchor</keyword>
<dbReference type="CDD" id="cd02966">
    <property type="entry name" value="TlpA_like_family"/>
    <property type="match status" value="1"/>
</dbReference>
<protein>
    <submittedName>
        <fullName evidence="8">Peroxiredoxin</fullName>
    </submittedName>
</protein>
<reference evidence="8 9" key="1">
    <citation type="submission" date="2017-10" db="EMBL/GenBank/DDBJ databases">
        <title>Sequencing the genomes of 1000 actinobacteria strains.</title>
        <authorList>
            <person name="Klenk H.-P."/>
        </authorList>
    </citation>
    <scope>NUCLEOTIDE SEQUENCE [LARGE SCALE GENOMIC DNA]</scope>
    <source>
        <strain evidence="8 9">DSM 21801</strain>
    </source>
</reference>
<dbReference type="OrthoDB" id="9796554at2"/>
<keyword evidence="3" id="KW-0812">Transmembrane</keyword>
<name>A0A2A9D1P6_9MICO</name>
<dbReference type="InterPro" id="IPR013766">
    <property type="entry name" value="Thioredoxin_domain"/>
</dbReference>
<keyword evidence="5" id="KW-0676">Redox-active center</keyword>
<dbReference type="GO" id="GO:0016491">
    <property type="term" value="F:oxidoreductase activity"/>
    <property type="evidence" value="ECO:0007669"/>
    <property type="project" value="InterPro"/>
</dbReference>
<dbReference type="EMBL" id="PDJD01000001">
    <property type="protein sequence ID" value="PFG20573.1"/>
    <property type="molecule type" value="Genomic_DNA"/>
</dbReference>
<dbReference type="Gene3D" id="3.40.30.10">
    <property type="entry name" value="Glutaredoxin"/>
    <property type="match status" value="1"/>
</dbReference>
<organism evidence="8 9">
    <name type="scientific">Serinibacter salmoneus</name>
    <dbReference type="NCBI Taxonomy" id="556530"/>
    <lineage>
        <taxon>Bacteria</taxon>
        <taxon>Bacillati</taxon>
        <taxon>Actinomycetota</taxon>
        <taxon>Actinomycetes</taxon>
        <taxon>Micrococcales</taxon>
        <taxon>Beutenbergiaceae</taxon>
        <taxon>Serinibacter</taxon>
    </lineage>
</organism>
<sequence>MLPALIALVAVPLLAGCAPEEADPAVANAGYEAGDGSYTSWGPGGRADAIDLTATTYDGEEISLADLRGDVVVLNYWYAACPPCRVEAEDLEAISKDYADQGVTFLGVNGRDDAATAQAFNDTFGVTYPSIDDRDAAAVAAMEGAVPLNAVPTTVVLDTSGRPAARILGIADDATLRGILDDTLAEG</sequence>
<dbReference type="AlphaFoldDB" id="A0A2A9D1P6"/>
<dbReference type="SUPFAM" id="SSF52833">
    <property type="entry name" value="Thioredoxin-like"/>
    <property type="match status" value="1"/>
</dbReference>
<dbReference type="PROSITE" id="PS51352">
    <property type="entry name" value="THIOREDOXIN_2"/>
    <property type="match status" value="1"/>
</dbReference>
<evidence type="ECO:0000256" key="1">
    <source>
        <dbReference type="ARBA" id="ARBA00004196"/>
    </source>
</evidence>
<keyword evidence="2" id="KW-0201">Cytochrome c-type biogenesis</keyword>
<comment type="caution">
    <text evidence="8">The sequence shown here is derived from an EMBL/GenBank/DDBJ whole genome shotgun (WGS) entry which is preliminary data.</text>
</comment>
<accession>A0A2A9D1P6</accession>
<dbReference type="PANTHER" id="PTHR42852:SF6">
    <property type="entry name" value="THIOL:DISULFIDE INTERCHANGE PROTEIN DSBE"/>
    <property type="match status" value="1"/>
</dbReference>
<dbReference type="InterPro" id="IPR000866">
    <property type="entry name" value="AhpC/TSA"/>
</dbReference>
<gene>
    <name evidence="8" type="ORF">ATL40_2178</name>
</gene>
<evidence type="ECO:0000256" key="4">
    <source>
        <dbReference type="ARBA" id="ARBA00023157"/>
    </source>
</evidence>
<evidence type="ECO:0000256" key="2">
    <source>
        <dbReference type="ARBA" id="ARBA00022748"/>
    </source>
</evidence>
<feature type="domain" description="Thioredoxin" evidence="7">
    <location>
        <begin position="41"/>
        <end position="185"/>
    </location>
</feature>
<keyword evidence="6" id="KW-0732">Signal</keyword>
<dbReference type="Pfam" id="PF00578">
    <property type="entry name" value="AhpC-TSA"/>
    <property type="match status" value="1"/>
</dbReference>
<proteinExistence type="predicted"/>
<keyword evidence="4" id="KW-1015">Disulfide bond</keyword>
<dbReference type="Proteomes" id="UP000224915">
    <property type="component" value="Unassembled WGS sequence"/>
</dbReference>